<keyword evidence="1" id="KW-0732">Signal</keyword>
<proteinExistence type="predicted"/>
<dbReference type="Proteomes" id="UP001642484">
    <property type="component" value="Unassembled WGS sequence"/>
</dbReference>
<keyword evidence="3" id="KW-1185">Reference proteome</keyword>
<protein>
    <submittedName>
        <fullName evidence="2">Uncharacterized protein</fullName>
    </submittedName>
</protein>
<comment type="caution">
    <text evidence="2">The sequence shown here is derived from an EMBL/GenBank/DDBJ whole genome shotgun (WGS) entry which is preliminary data.</text>
</comment>
<dbReference type="EMBL" id="CAXAMN010014224">
    <property type="protein sequence ID" value="CAK9042759.1"/>
    <property type="molecule type" value="Genomic_DNA"/>
</dbReference>
<evidence type="ECO:0000313" key="3">
    <source>
        <dbReference type="Proteomes" id="UP001642484"/>
    </source>
</evidence>
<reference evidence="2 3" key="1">
    <citation type="submission" date="2024-02" db="EMBL/GenBank/DDBJ databases">
        <authorList>
            <person name="Chen Y."/>
            <person name="Shah S."/>
            <person name="Dougan E. K."/>
            <person name="Thang M."/>
            <person name="Chan C."/>
        </authorList>
    </citation>
    <scope>NUCLEOTIDE SEQUENCE [LARGE SCALE GENOMIC DNA]</scope>
</reference>
<accession>A0ABP0LXN6</accession>
<name>A0ABP0LXN6_9DINO</name>
<organism evidence="2 3">
    <name type="scientific">Durusdinium trenchii</name>
    <dbReference type="NCBI Taxonomy" id="1381693"/>
    <lineage>
        <taxon>Eukaryota</taxon>
        <taxon>Sar</taxon>
        <taxon>Alveolata</taxon>
        <taxon>Dinophyceae</taxon>
        <taxon>Suessiales</taxon>
        <taxon>Symbiodiniaceae</taxon>
        <taxon>Durusdinium</taxon>
    </lineage>
</organism>
<evidence type="ECO:0000256" key="1">
    <source>
        <dbReference type="SAM" id="SignalP"/>
    </source>
</evidence>
<feature type="signal peptide" evidence="1">
    <location>
        <begin position="1"/>
        <end position="19"/>
    </location>
</feature>
<feature type="chain" id="PRO_5045471392" evidence="1">
    <location>
        <begin position="20"/>
        <end position="135"/>
    </location>
</feature>
<gene>
    <name evidence="2" type="ORF">CCMP2556_LOCUS22713</name>
</gene>
<sequence>MQLHLWLLGWSFVWLPSRAVECNEIDSCTECFRSGCFGWFGTECCSKEHCLMAAQGDRNFFTSCYEWKQHEDLSQICSAIHDDPCACLEAGCVAQEVSMGSTACFAAYQPAAGRQIFAADLASECEAPFGEAVLP</sequence>
<evidence type="ECO:0000313" key="2">
    <source>
        <dbReference type="EMBL" id="CAK9042759.1"/>
    </source>
</evidence>